<evidence type="ECO:0000313" key="4">
    <source>
        <dbReference type="Proteomes" id="UP000429232"/>
    </source>
</evidence>
<accession>A0A6I4HWM7</accession>
<dbReference type="KEGG" id="mgik:GO620_007295"/>
<keyword evidence="4" id="KW-1185">Reference proteome</keyword>
<dbReference type="Gene3D" id="3.40.50.720">
    <property type="entry name" value="NAD(P)-binding Rossmann-like Domain"/>
    <property type="match status" value="1"/>
</dbReference>
<dbReference type="AlphaFoldDB" id="A0A6I4HWM7"/>
<organism evidence="3 4">
    <name type="scientific">Mucilaginibacter ginkgonis</name>
    <dbReference type="NCBI Taxonomy" id="2682091"/>
    <lineage>
        <taxon>Bacteria</taxon>
        <taxon>Pseudomonadati</taxon>
        <taxon>Bacteroidota</taxon>
        <taxon>Sphingobacteriia</taxon>
        <taxon>Sphingobacteriales</taxon>
        <taxon>Sphingobacteriaceae</taxon>
        <taxon>Mucilaginibacter</taxon>
    </lineage>
</organism>
<dbReference type="PANTHER" id="PTHR24320">
    <property type="entry name" value="RETINOL DEHYDROGENASE"/>
    <property type="match status" value="1"/>
</dbReference>
<dbReference type="InterPro" id="IPR036291">
    <property type="entry name" value="NAD(P)-bd_dom_sf"/>
</dbReference>
<dbReference type="EMBL" id="CP066775">
    <property type="protein sequence ID" value="QQL51245.1"/>
    <property type="molecule type" value="Genomic_DNA"/>
</dbReference>
<evidence type="ECO:0000256" key="1">
    <source>
        <dbReference type="ARBA" id="ARBA00006484"/>
    </source>
</evidence>
<name>A0A6I4HWM7_9SPHI</name>
<gene>
    <name evidence="3" type="ORF">GO620_007295</name>
</gene>
<sequence length="199" mass="22070">MRNSIGDSLVLCAAEIRKLAAEVNLIGPFDVVIHNAGLYQVPEDSIGAEGLSLLLTVNSLAPYLLTNLINRPEYLILLSSGMHLQGRVDLDAISANKVSYSDTKLHDLILAKYFARIWPQTYSNAIDPRWVPTKICGASAPDSLEKGFETQVWLAESNEPGSLVSGKYFHHKKQTDYLKIADDVNVQDELVDRFKSLLQ</sequence>
<evidence type="ECO:0000313" key="3">
    <source>
        <dbReference type="EMBL" id="QQL51245.1"/>
    </source>
</evidence>
<reference evidence="3 4" key="1">
    <citation type="submission" date="2020-12" db="EMBL/GenBank/DDBJ databases">
        <title>HMF7856_wgs.fasta genome submission.</title>
        <authorList>
            <person name="Kang H."/>
            <person name="Kim H."/>
            <person name="Joh K."/>
        </authorList>
    </citation>
    <scope>NUCLEOTIDE SEQUENCE [LARGE SCALE GENOMIC DNA]</scope>
    <source>
        <strain evidence="3 4">HMF7856</strain>
    </source>
</reference>
<comment type="similarity">
    <text evidence="1">Belongs to the short-chain dehydrogenases/reductases (SDR) family.</text>
</comment>
<dbReference type="PANTHER" id="PTHR24320:SF274">
    <property type="entry name" value="CHAIN DEHYDROGENASE, PUTATIVE (AFU_ORTHOLOGUE AFUA_4G00440)-RELATED"/>
    <property type="match status" value="1"/>
</dbReference>
<dbReference type="Proteomes" id="UP000429232">
    <property type="component" value="Chromosome"/>
</dbReference>
<dbReference type="GO" id="GO:0016491">
    <property type="term" value="F:oxidoreductase activity"/>
    <property type="evidence" value="ECO:0007669"/>
    <property type="project" value="UniProtKB-KW"/>
</dbReference>
<proteinExistence type="inferred from homology"/>
<keyword evidence="2" id="KW-0560">Oxidoreductase</keyword>
<evidence type="ECO:0000256" key="2">
    <source>
        <dbReference type="ARBA" id="ARBA00023002"/>
    </source>
</evidence>
<protein>
    <submittedName>
        <fullName evidence="3">Uncharacterized protein</fullName>
    </submittedName>
</protein>
<dbReference type="RefSeq" id="WP_157523819.1">
    <property type="nucleotide sequence ID" value="NZ_CP066775.1"/>
</dbReference>
<dbReference type="SUPFAM" id="SSF51735">
    <property type="entry name" value="NAD(P)-binding Rossmann-fold domains"/>
    <property type="match status" value="1"/>
</dbReference>